<dbReference type="InterPro" id="IPR016181">
    <property type="entry name" value="Acyl_CoA_acyltransferase"/>
</dbReference>
<dbReference type="PROSITE" id="PS51186">
    <property type="entry name" value="GNAT"/>
    <property type="match status" value="1"/>
</dbReference>
<dbReference type="Gene3D" id="3.40.630.30">
    <property type="match status" value="1"/>
</dbReference>
<evidence type="ECO:0000259" key="1">
    <source>
        <dbReference type="PROSITE" id="PS51186"/>
    </source>
</evidence>
<accession>A0A1T4LK99</accession>
<dbReference type="Pfam" id="PF13527">
    <property type="entry name" value="Acetyltransf_9"/>
    <property type="match status" value="1"/>
</dbReference>
<dbReference type="SUPFAM" id="SSF55729">
    <property type="entry name" value="Acyl-CoA N-acyltransferases (Nat)"/>
    <property type="match status" value="1"/>
</dbReference>
<keyword evidence="3" id="KW-1185">Reference proteome</keyword>
<protein>
    <submittedName>
        <fullName evidence="2">Acetyltransferase (GNAT) domain-containing protein</fullName>
    </submittedName>
</protein>
<dbReference type="EMBL" id="FUWW01000008">
    <property type="protein sequence ID" value="SJZ55182.1"/>
    <property type="molecule type" value="Genomic_DNA"/>
</dbReference>
<evidence type="ECO:0000313" key="2">
    <source>
        <dbReference type="EMBL" id="SJZ55182.1"/>
    </source>
</evidence>
<dbReference type="RefSeq" id="WP_078768429.1">
    <property type="nucleotide sequence ID" value="NZ_FUWW01000008.1"/>
</dbReference>
<dbReference type="OrthoDB" id="2063981at2"/>
<sequence length="152" mass="17579">MIKTIKSVDDIVSLWSEAFGDSREDIVFFIENIKNASCFAYYENNKAVSMLYLVDCVLDGKHSHYIYAACTTEKCRKKGYMSALIKHCVAEFDEVCLIPANEKLIEYYKRQNLTFEYSVDKLKFDECRELIDEYLYAGCSLEIPIVLSNKGE</sequence>
<organism evidence="2 3">
    <name type="scientific">Eubacterium coprostanoligenes</name>
    <dbReference type="NCBI Taxonomy" id="290054"/>
    <lineage>
        <taxon>Bacteria</taxon>
        <taxon>Bacillati</taxon>
        <taxon>Bacillota</taxon>
        <taxon>Clostridia</taxon>
        <taxon>Eubacteriales</taxon>
        <taxon>Eubacteriaceae</taxon>
        <taxon>Eubacterium</taxon>
    </lineage>
</organism>
<reference evidence="2 3" key="1">
    <citation type="submission" date="2017-02" db="EMBL/GenBank/DDBJ databases">
        <authorList>
            <person name="Peterson S.W."/>
        </authorList>
    </citation>
    <scope>NUCLEOTIDE SEQUENCE [LARGE SCALE GENOMIC DNA]</scope>
    <source>
        <strain evidence="2 3">ATCC 51222</strain>
    </source>
</reference>
<name>A0A1T4LK99_9FIRM</name>
<gene>
    <name evidence="2" type="ORF">SAMN02745114_00939</name>
</gene>
<keyword evidence="2" id="KW-0808">Transferase</keyword>
<dbReference type="GO" id="GO:0016747">
    <property type="term" value="F:acyltransferase activity, transferring groups other than amino-acyl groups"/>
    <property type="evidence" value="ECO:0007669"/>
    <property type="project" value="InterPro"/>
</dbReference>
<dbReference type="AlphaFoldDB" id="A0A1T4LK99"/>
<feature type="domain" description="N-acetyltransferase" evidence="1">
    <location>
        <begin position="1"/>
        <end position="146"/>
    </location>
</feature>
<evidence type="ECO:0000313" key="3">
    <source>
        <dbReference type="Proteomes" id="UP000190657"/>
    </source>
</evidence>
<proteinExistence type="predicted"/>
<dbReference type="InterPro" id="IPR000182">
    <property type="entry name" value="GNAT_dom"/>
</dbReference>
<dbReference type="STRING" id="290054.SAMN02745114_00939"/>
<dbReference type="Proteomes" id="UP000190657">
    <property type="component" value="Unassembled WGS sequence"/>
</dbReference>